<evidence type="ECO:0000313" key="2">
    <source>
        <dbReference type="Proteomes" id="UP001162501"/>
    </source>
</evidence>
<accession>A0AC59Y0V8</accession>
<organism evidence="1 2">
    <name type="scientific">Rangifer tarandus platyrhynchus</name>
    <name type="common">Svalbard reindeer</name>
    <dbReference type="NCBI Taxonomy" id="3082113"/>
    <lineage>
        <taxon>Eukaryota</taxon>
        <taxon>Metazoa</taxon>
        <taxon>Chordata</taxon>
        <taxon>Craniata</taxon>
        <taxon>Vertebrata</taxon>
        <taxon>Euteleostomi</taxon>
        <taxon>Mammalia</taxon>
        <taxon>Eutheria</taxon>
        <taxon>Laurasiatheria</taxon>
        <taxon>Artiodactyla</taxon>
        <taxon>Ruminantia</taxon>
        <taxon>Pecora</taxon>
        <taxon>Cervidae</taxon>
        <taxon>Odocoileinae</taxon>
        <taxon>Rangifer</taxon>
    </lineage>
</organism>
<gene>
    <name evidence="1" type="ORF">MRATA1EN22A_LOCUS393</name>
</gene>
<sequence length="107" mass="12478">MVSLRTIMMPVNVSLSLLTCYNDCMLRLKVCWELTHPPSWTYLVLIGLCHVLKLCYSFNCALPPSLLFQKGELGRAWRPKPSLCPIVSVWHSKHLFFYLYVKYLFPP</sequence>
<dbReference type="Proteomes" id="UP001162501">
    <property type="component" value="Chromosome 1"/>
</dbReference>
<reference evidence="1" key="2">
    <citation type="submission" date="2025-03" db="EMBL/GenBank/DDBJ databases">
        <authorList>
            <consortium name="ELIXIR-Norway"/>
            <consortium name="Elixir Norway"/>
        </authorList>
    </citation>
    <scope>NUCLEOTIDE SEQUENCE</scope>
</reference>
<name>A0AC59Y0V8_RANTA</name>
<dbReference type="EMBL" id="OX596085">
    <property type="protein sequence ID" value="CAM9282476.1"/>
    <property type="molecule type" value="Genomic_DNA"/>
</dbReference>
<protein>
    <submittedName>
        <fullName evidence="1">Uncharacterized protein</fullName>
    </submittedName>
</protein>
<reference evidence="1" key="1">
    <citation type="submission" date="2023-05" db="EMBL/GenBank/DDBJ databases">
        <authorList>
            <consortium name="ELIXIR-Norway"/>
        </authorList>
    </citation>
    <scope>NUCLEOTIDE SEQUENCE</scope>
</reference>
<evidence type="ECO:0000313" key="1">
    <source>
        <dbReference type="EMBL" id="CAM9282476.1"/>
    </source>
</evidence>
<proteinExistence type="predicted"/>